<proteinExistence type="predicted"/>
<organism evidence="2">
    <name type="scientific">marine sediment metagenome</name>
    <dbReference type="NCBI Taxonomy" id="412755"/>
    <lineage>
        <taxon>unclassified sequences</taxon>
        <taxon>metagenomes</taxon>
        <taxon>ecological metagenomes</taxon>
    </lineage>
</organism>
<dbReference type="PANTHER" id="PTHR30547:SF5">
    <property type="entry name" value="NUCLEASE YHCG-RELATED"/>
    <property type="match status" value="1"/>
</dbReference>
<dbReference type="AlphaFoldDB" id="A0A0F9HP82"/>
<accession>A0A0F9HP82</accession>
<comment type="caution">
    <text evidence="2">The sequence shown here is derived from an EMBL/GenBank/DDBJ whole genome shotgun (WGS) entry which is preliminary data.</text>
</comment>
<sequence length="89" mass="10505">MEYQELLNELVTIIEKTKTQVISHANSSLTVMFWHVGKRILTHNLHNKRADYGKQIVVTVSRELVAKFGKNYEEKNLRRMIQFAEIYPD</sequence>
<dbReference type="PANTHER" id="PTHR30547">
    <property type="entry name" value="UNCHARACTERIZED PROTEIN YHCG-RELATED"/>
    <property type="match status" value="1"/>
</dbReference>
<dbReference type="EMBL" id="LAZR01023901">
    <property type="protein sequence ID" value="KKL76927.1"/>
    <property type="molecule type" value="Genomic_DNA"/>
</dbReference>
<gene>
    <name evidence="2" type="ORF">LCGC14_2040020</name>
</gene>
<dbReference type="InterPro" id="IPR053148">
    <property type="entry name" value="PD-DEXK-like_domain"/>
</dbReference>
<name>A0A0F9HP82_9ZZZZ</name>
<feature type="domain" description="YhcG N-terminal" evidence="1">
    <location>
        <begin position="10"/>
        <end position="89"/>
    </location>
</feature>
<dbReference type="InterPro" id="IPR041527">
    <property type="entry name" value="YhcG_N"/>
</dbReference>
<feature type="non-terminal residue" evidence="2">
    <location>
        <position position="89"/>
    </location>
</feature>
<reference evidence="2" key="1">
    <citation type="journal article" date="2015" name="Nature">
        <title>Complex archaea that bridge the gap between prokaryotes and eukaryotes.</title>
        <authorList>
            <person name="Spang A."/>
            <person name="Saw J.H."/>
            <person name="Jorgensen S.L."/>
            <person name="Zaremba-Niedzwiedzka K."/>
            <person name="Martijn J."/>
            <person name="Lind A.E."/>
            <person name="van Eijk R."/>
            <person name="Schleper C."/>
            <person name="Guy L."/>
            <person name="Ettema T.J."/>
        </authorList>
    </citation>
    <scope>NUCLEOTIDE SEQUENCE</scope>
</reference>
<evidence type="ECO:0000313" key="2">
    <source>
        <dbReference type="EMBL" id="KKL76927.1"/>
    </source>
</evidence>
<dbReference type="Pfam" id="PF17761">
    <property type="entry name" value="DUF1016_N"/>
    <property type="match status" value="1"/>
</dbReference>
<protein>
    <recommendedName>
        <fullName evidence="1">YhcG N-terminal domain-containing protein</fullName>
    </recommendedName>
</protein>
<evidence type="ECO:0000259" key="1">
    <source>
        <dbReference type="Pfam" id="PF17761"/>
    </source>
</evidence>